<keyword evidence="1" id="KW-0472">Membrane</keyword>
<keyword evidence="1" id="KW-1133">Transmembrane helix</keyword>
<gene>
    <name evidence="2" type="ORF">F9L06_16070</name>
</gene>
<evidence type="ECO:0000256" key="1">
    <source>
        <dbReference type="SAM" id="Phobius"/>
    </source>
</evidence>
<proteinExistence type="predicted"/>
<reference evidence="2 3" key="1">
    <citation type="submission" date="2019-09" db="EMBL/GenBank/DDBJ databases">
        <title>Taxonomic organization of the family Brucellaceae based on a phylogenomic approach.</title>
        <authorList>
            <person name="Leclercq S."/>
            <person name="Cloeckaert A."/>
            <person name="Zygmunt M.S."/>
        </authorList>
    </citation>
    <scope>NUCLEOTIDE SEQUENCE [LARGE SCALE GENOMIC DNA]</scope>
    <source>
        <strain evidence="2 3">CCUG 34461</strain>
    </source>
</reference>
<comment type="caution">
    <text evidence="2">The sequence shown here is derived from an EMBL/GenBank/DDBJ whole genome shotgun (WGS) entry which is preliminary data.</text>
</comment>
<keyword evidence="1" id="KW-0812">Transmembrane</keyword>
<dbReference type="Proteomes" id="UP000441102">
    <property type="component" value="Unassembled WGS sequence"/>
</dbReference>
<feature type="transmembrane region" description="Helical" evidence="1">
    <location>
        <begin position="87"/>
        <end position="108"/>
    </location>
</feature>
<organism evidence="2 3">
    <name type="scientific">Brucella anthropi</name>
    <name type="common">Ochrobactrum anthropi</name>
    <dbReference type="NCBI Taxonomy" id="529"/>
    <lineage>
        <taxon>Bacteria</taxon>
        <taxon>Pseudomonadati</taxon>
        <taxon>Pseudomonadota</taxon>
        <taxon>Alphaproteobacteria</taxon>
        <taxon>Hyphomicrobiales</taxon>
        <taxon>Brucellaceae</taxon>
        <taxon>Brucella/Ochrobactrum group</taxon>
        <taxon>Brucella</taxon>
    </lineage>
</organism>
<feature type="transmembrane region" description="Helical" evidence="1">
    <location>
        <begin position="47"/>
        <end position="66"/>
    </location>
</feature>
<name>A0A011THV0_BRUAN</name>
<dbReference type="EMBL" id="WBWX01000005">
    <property type="protein sequence ID" value="KAB2796263.1"/>
    <property type="molecule type" value="Genomic_DNA"/>
</dbReference>
<protein>
    <submittedName>
        <fullName evidence="2">Uncharacterized protein</fullName>
    </submittedName>
</protein>
<sequence length="110" mass="12174">MRLSIFARNTIRLAVSWFPDLMALICGLLVLPWILGVPGHPSQTVQFGWTIGLISIVLYLALYQLTKSIASMVSFKNNTALKHYLRRALSASSVIVAVMMFISAMLIFGS</sequence>
<dbReference type="RefSeq" id="WP_029929787.1">
    <property type="nucleotide sequence ID" value="NZ_CP044971.1"/>
</dbReference>
<accession>A0A011THV0</accession>
<evidence type="ECO:0000313" key="2">
    <source>
        <dbReference type="EMBL" id="KAB2796263.1"/>
    </source>
</evidence>
<dbReference type="AlphaFoldDB" id="A0A011THV0"/>
<evidence type="ECO:0000313" key="3">
    <source>
        <dbReference type="Proteomes" id="UP000441102"/>
    </source>
</evidence>
<feature type="transmembrane region" description="Helical" evidence="1">
    <location>
        <begin position="12"/>
        <end position="35"/>
    </location>
</feature>